<sequence length="73" mass="8327">MRGIRGLIRLYTGRACPRHSLEYAQLITVHTDGVATTVINLDHYRRQRQHRHEVTQITTHEAANDPEPGDDPA</sequence>
<accession>A0A4R4XNT9</accession>
<keyword evidence="3" id="KW-1185">Reference proteome</keyword>
<reference evidence="2 3" key="1">
    <citation type="submission" date="2019-03" db="EMBL/GenBank/DDBJ databases">
        <title>Draft genome sequences of novel Actinobacteria.</title>
        <authorList>
            <person name="Sahin N."/>
            <person name="Ay H."/>
            <person name="Saygin H."/>
        </authorList>
    </citation>
    <scope>NUCLEOTIDE SEQUENCE [LARGE SCALE GENOMIC DNA]</scope>
    <source>
        <strain evidence="2 3">7K502</strain>
    </source>
</reference>
<dbReference type="OrthoDB" id="3700803at2"/>
<gene>
    <name evidence="2" type="ORF">E1288_46070</name>
</gene>
<evidence type="ECO:0000313" key="2">
    <source>
        <dbReference type="EMBL" id="TDD32715.1"/>
    </source>
</evidence>
<evidence type="ECO:0000256" key="1">
    <source>
        <dbReference type="SAM" id="MobiDB-lite"/>
    </source>
</evidence>
<organism evidence="2 3">
    <name type="scientific">Saccharopolyspora elongata</name>
    <dbReference type="NCBI Taxonomy" id="2530387"/>
    <lineage>
        <taxon>Bacteria</taxon>
        <taxon>Bacillati</taxon>
        <taxon>Actinomycetota</taxon>
        <taxon>Actinomycetes</taxon>
        <taxon>Pseudonocardiales</taxon>
        <taxon>Pseudonocardiaceae</taxon>
        <taxon>Saccharopolyspora</taxon>
    </lineage>
</organism>
<dbReference type="EMBL" id="SMKW01000190">
    <property type="protein sequence ID" value="TDD32715.1"/>
    <property type="molecule type" value="Genomic_DNA"/>
</dbReference>
<proteinExistence type="predicted"/>
<protein>
    <submittedName>
        <fullName evidence="2">Uncharacterized protein</fullName>
    </submittedName>
</protein>
<dbReference type="RefSeq" id="WP_132495641.1">
    <property type="nucleotide sequence ID" value="NZ_SMKW01000190.1"/>
</dbReference>
<comment type="caution">
    <text evidence="2">The sequence shown here is derived from an EMBL/GenBank/DDBJ whole genome shotgun (WGS) entry which is preliminary data.</text>
</comment>
<evidence type="ECO:0000313" key="3">
    <source>
        <dbReference type="Proteomes" id="UP000294947"/>
    </source>
</evidence>
<feature type="region of interest" description="Disordered" evidence="1">
    <location>
        <begin position="51"/>
        <end position="73"/>
    </location>
</feature>
<dbReference type="Proteomes" id="UP000294947">
    <property type="component" value="Unassembled WGS sequence"/>
</dbReference>
<name>A0A4R4XNT9_9PSEU</name>
<dbReference type="AlphaFoldDB" id="A0A4R4XNT9"/>